<feature type="domain" description="MaoC-like" evidence="2">
    <location>
        <begin position="19"/>
        <end position="113"/>
    </location>
</feature>
<dbReference type="PANTHER" id="PTHR43664">
    <property type="entry name" value="MONOAMINE OXIDASE-RELATED"/>
    <property type="match status" value="1"/>
</dbReference>
<dbReference type="EMBL" id="CADCUC010000720">
    <property type="protein sequence ID" value="CAA9365631.1"/>
    <property type="molecule type" value="Genomic_DNA"/>
</dbReference>
<evidence type="ECO:0000259" key="2">
    <source>
        <dbReference type="Pfam" id="PF01575"/>
    </source>
</evidence>
<evidence type="ECO:0000313" key="3">
    <source>
        <dbReference type="EMBL" id="CAA9365631.1"/>
    </source>
</evidence>
<feature type="domain" description="MaoC-like" evidence="2">
    <location>
        <begin position="191"/>
        <end position="284"/>
    </location>
</feature>
<reference evidence="3" key="1">
    <citation type="submission" date="2020-02" db="EMBL/GenBank/DDBJ databases">
        <authorList>
            <person name="Meier V. D."/>
        </authorList>
    </citation>
    <scope>NUCLEOTIDE SEQUENCE</scope>
    <source>
        <strain evidence="3">AVDCRST_MAG90</strain>
    </source>
</reference>
<accession>A0A6J4MSS2</accession>
<dbReference type="Pfam" id="PF01575">
    <property type="entry name" value="MaoC_dehydratas"/>
    <property type="match status" value="2"/>
</dbReference>
<dbReference type="Gene3D" id="3.10.129.10">
    <property type="entry name" value="Hotdog Thioesterase"/>
    <property type="match status" value="2"/>
</dbReference>
<protein>
    <recommendedName>
        <fullName evidence="2">MaoC-like domain-containing protein</fullName>
    </recommendedName>
</protein>
<name>A0A6J4MSS2_9HYPH</name>
<dbReference type="InterPro" id="IPR052342">
    <property type="entry name" value="MCH/BMMD"/>
</dbReference>
<gene>
    <name evidence="3" type="ORF">AVDCRST_MAG90-3364</name>
</gene>
<proteinExistence type="predicted"/>
<dbReference type="InterPro" id="IPR002539">
    <property type="entry name" value="MaoC-like_dom"/>
</dbReference>
<organism evidence="3">
    <name type="scientific">uncultured Microvirga sp</name>
    <dbReference type="NCBI Taxonomy" id="412392"/>
    <lineage>
        <taxon>Bacteria</taxon>
        <taxon>Pseudomonadati</taxon>
        <taxon>Pseudomonadota</taxon>
        <taxon>Alphaproteobacteria</taxon>
        <taxon>Hyphomicrobiales</taxon>
        <taxon>Methylobacteriaceae</taxon>
        <taxon>Microvirga</taxon>
        <taxon>environmental samples</taxon>
    </lineage>
</organism>
<evidence type="ECO:0000256" key="1">
    <source>
        <dbReference type="SAM" id="MobiDB-lite"/>
    </source>
</evidence>
<dbReference type="SUPFAM" id="SSF54637">
    <property type="entry name" value="Thioesterase/thiol ester dehydrase-isomerase"/>
    <property type="match status" value="2"/>
</dbReference>
<dbReference type="InterPro" id="IPR029069">
    <property type="entry name" value="HotDog_dom_sf"/>
</dbReference>
<sequence length="335" mass="36928">MLQRCFEDFALGSSDLPGSVTITRDDIVAFARDYDPQPFHLDEDEARRTFAGGLIASGWQSCALMMRLVADGLLLDSSCMGAPGIEEVRWLRPVRPGDTLAARCTTLDTKISRSRPEMGFVYFRLELLNQRQETVLSQVNWIMFGRRDASASLRPGEEQSSGKPEASARPNGSVAPAATEAHDLGSHRFDADDIIRFARAFDPQPFHIDPDAAARSHFGALCASGWHTAAVWMRRMVEYRRTVAAEMLARGEQPPTLGVSPGFTDLRWLKPVYAGDTITYASKLLEERPSASRPGWSLASSRNTGVNQRGERVFEFTGKVFVKAAAGSVSDPQSR</sequence>
<dbReference type="AlphaFoldDB" id="A0A6J4MSS2"/>
<dbReference type="CDD" id="cd03454">
    <property type="entry name" value="YdeM"/>
    <property type="match status" value="2"/>
</dbReference>
<feature type="region of interest" description="Disordered" evidence="1">
    <location>
        <begin position="152"/>
        <end position="177"/>
    </location>
</feature>
<dbReference type="PANTHER" id="PTHR43664:SF1">
    <property type="entry name" value="BETA-METHYLMALYL-COA DEHYDRATASE"/>
    <property type="match status" value="1"/>
</dbReference>